<protein>
    <submittedName>
        <fullName evidence="2">Uncharacterized protein</fullName>
    </submittedName>
</protein>
<comment type="caution">
    <text evidence="2">The sequence shown here is derived from an EMBL/GenBank/DDBJ whole genome shotgun (WGS) entry which is preliminary data.</text>
</comment>
<sequence length="67" mass="7241">MIIAKNKSSAKGSPTRGAAKRQRRLRGCTETGLTTSIHFLYKRQSRRRGKRSCGGAAGNYAGFGTPL</sequence>
<accession>C7H1N2</accession>
<keyword evidence="3" id="KW-1185">Reference proteome</keyword>
<evidence type="ECO:0000256" key="1">
    <source>
        <dbReference type="SAM" id="MobiDB-lite"/>
    </source>
</evidence>
<dbReference type="EMBL" id="ACOP02000003">
    <property type="protein sequence ID" value="EEU98242.1"/>
    <property type="molecule type" value="Genomic_DNA"/>
</dbReference>
<proteinExistence type="predicted"/>
<name>C7H1N2_FAED2</name>
<feature type="region of interest" description="Disordered" evidence="1">
    <location>
        <begin position="43"/>
        <end position="67"/>
    </location>
</feature>
<feature type="compositionally biased region" description="Polar residues" evidence="1">
    <location>
        <begin position="1"/>
        <end position="12"/>
    </location>
</feature>
<gene>
    <name evidence="2" type="ORF">FAEPRAA2165_00171</name>
</gene>
<dbReference type="AlphaFoldDB" id="C7H1N2"/>
<dbReference type="Proteomes" id="UP000004619">
    <property type="component" value="Unassembled WGS sequence"/>
</dbReference>
<reference evidence="2" key="1">
    <citation type="submission" date="2009-08" db="EMBL/GenBank/DDBJ databases">
        <authorList>
            <person name="Weinstock G."/>
            <person name="Sodergren E."/>
            <person name="Clifton S."/>
            <person name="Fulton L."/>
            <person name="Fulton B."/>
            <person name="Courtney L."/>
            <person name="Fronick C."/>
            <person name="Harrison M."/>
            <person name="Strong C."/>
            <person name="Farmer C."/>
            <person name="Delahaunty K."/>
            <person name="Markovic C."/>
            <person name="Hall O."/>
            <person name="Minx P."/>
            <person name="Tomlinson C."/>
            <person name="Mitreva M."/>
            <person name="Nelson J."/>
            <person name="Hou S."/>
            <person name="Wollam A."/>
            <person name="Pepin K.H."/>
            <person name="Johnson M."/>
            <person name="Bhonagiri V."/>
            <person name="Nash W.E."/>
            <person name="Warren W."/>
            <person name="Chinwalla A."/>
            <person name="Mardis E.R."/>
            <person name="Wilson R.K."/>
        </authorList>
    </citation>
    <scope>NUCLEOTIDE SEQUENCE [LARGE SCALE GENOMIC DNA]</scope>
    <source>
        <strain evidence="2">A2-165</strain>
    </source>
</reference>
<evidence type="ECO:0000313" key="2">
    <source>
        <dbReference type="EMBL" id="EEU98242.1"/>
    </source>
</evidence>
<dbReference type="HOGENOM" id="CLU_2806113_0_0_9"/>
<evidence type="ECO:0000313" key="3">
    <source>
        <dbReference type="Proteomes" id="UP000004619"/>
    </source>
</evidence>
<dbReference type="STRING" id="411483.FAEPRAA2165_00171"/>
<organism evidence="2 3">
    <name type="scientific">Faecalibacterium duncaniae (strain DSM 17677 / JCM 31915 / A2-165)</name>
    <name type="common">Faecalibacterium prausnitzii</name>
    <dbReference type="NCBI Taxonomy" id="411483"/>
    <lineage>
        <taxon>Bacteria</taxon>
        <taxon>Bacillati</taxon>
        <taxon>Bacillota</taxon>
        <taxon>Clostridia</taxon>
        <taxon>Eubacteriales</taxon>
        <taxon>Oscillospiraceae</taxon>
        <taxon>Faecalibacterium</taxon>
    </lineage>
</organism>
<feature type="region of interest" description="Disordered" evidence="1">
    <location>
        <begin position="1"/>
        <end position="25"/>
    </location>
</feature>